<feature type="region of interest" description="Disordered" evidence="3">
    <location>
        <begin position="619"/>
        <end position="687"/>
    </location>
</feature>
<keyword evidence="1" id="KW-0694">RNA-binding</keyword>
<dbReference type="GO" id="GO:0003723">
    <property type="term" value="F:RNA binding"/>
    <property type="evidence" value="ECO:0007669"/>
    <property type="project" value="UniProtKB-UniRule"/>
</dbReference>
<dbReference type="PANTHER" id="PTHR17550:SF7">
    <property type="entry name" value="RNA-BINDING PROTEIN 44"/>
    <property type="match status" value="1"/>
</dbReference>
<evidence type="ECO:0000256" key="2">
    <source>
        <dbReference type="SAM" id="Coils"/>
    </source>
</evidence>
<dbReference type="SUPFAM" id="SSF54928">
    <property type="entry name" value="RNA-binding domain, RBD"/>
    <property type="match status" value="1"/>
</dbReference>
<dbReference type="InterPro" id="IPR012677">
    <property type="entry name" value="Nucleotide-bd_a/b_plait_sf"/>
</dbReference>
<evidence type="ECO:0000313" key="6">
    <source>
        <dbReference type="Proteomes" id="UP000465112"/>
    </source>
</evidence>
<comment type="caution">
    <text evidence="5">The sequence shown here is derived from an EMBL/GenBank/DDBJ whole genome shotgun (WGS) entry which is preliminary data.</text>
</comment>
<dbReference type="SMART" id="SM00360">
    <property type="entry name" value="RRM"/>
    <property type="match status" value="1"/>
</dbReference>
<gene>
    <name evidence="5" type="ORF">PFLUV_G00149050</name>
</gene>
<dbReference type="Proteomes" id="UP000465112">
    <property type="component" value="Chromosome 12"/>
</dbReference>
<dbReference type="EMBL" id="VHII01000012">
    <property type="protein sequence ID" value="KAF1382940.1"/>
    <property type="molecule type" value="Genomic_DNA"/>
</dbReference>
<feature type="region of interest" description="Disordered" evidence="3">
    <location>
        <begin position="332"/>
        <end position="354"/>
    </location>
</feature>
<dbReference type="CDD" id="cd00590">
    <property type="entry name" value="RRM_SF"/>
    <property type="match status" value="1"/>
</dbReference>
<name>A0A6A5EPK5_PERFL</name>
<dbReference type="InterPro" id="IPR035979">
    <property type="entry name" value="RBD_domain_sf"/>
</dbReference>
<feature type="coiled-coil region" evidence="2">
    <location>
        <begin position="483"/>
        <end position="510"/>
    </location>
</feature>
<feature type="compositionally biased region" description="Basic and acidic residues" evidence="3">
    <location>
        <begin position="653"/>
        <end position="683"/>
    </location>
</feature>
<accession>A0A6A5EPK5</accession>
<evidence type="ECO:0000256" key="1">
    <source>
        <dbReference type="PROSITE-ProRule" id="PRU00176"/>
    </source>
</evidence>
<evidence type="ECO:0000313" key="5">
    <source>
        <dbReference type="EMBL" id="KAF1382940.1"/>
    </source>
</evidence>
<proteinExistence type="predicted"/>
<keyword evidence="2" id="KW-0175">Coiled coil</keyword>
<organism evidence="5 6">
    <name type="scientific">Perca fluviatilis</name>
    <name type="common">European perch</name>
    <dbReference type="NCBI Taxonomy" id="8168"/>
    <lineage>
        <taxon>Eukaryota</taxon>
        <taxon>Metazoa</taxon>
        <taxon>Chordata</taxon>
        <taxon>Craniata</taxon>
        <taxon>Vertebrata</taxon>
        <taxon>Euteleostomi</taxon>
        <taxon>Actinopterygii</taxon>
        <taxon>Neopterygii</taxon>
        <taxon>Teleostei</taxon>
        <taxon>Neoteleostei</taxon>
        <taxon>Acanthomorphata</taxon>
        <taxon>Eupercaria</taxon>
        <taxon>Perciformes</taxon>
        <taxon>Percoidei</taxon>
        <taxon>Percidae</taxon>
        <taxon>Percinae</taxon>
        <taxon>Perca</taxon>
    </lineage>
</organism>
<keyword evidence="6" id="KW-1185">Reference proteome</keyword>
<reference evidence="5 6" key="1">
    <citation type="submission" date="2019-06" db="EMBL/GenBank/DDBJ databases">
        <title>A chromosome-scale genome assembly of the European perch, Perca fluviatilis.</title>
        <authorList>
            <person name="Roques C."/>
            <person name="Zahm M."/>
            <person name="Cabau C."/>
            <person name="Klopp C."/>
            <person name="Bouchez O."/>
            <person name="Donnadieu C."/>
            <person name="Kuhl H."/>
            <person name="Gislard M."/>
            <person name="Guendouz S."/>
            <person name="Journot L."/>
            <person name="Haffray P."/>
            <person name="Bestin A."/>
            <person name="Morvezen R."/>
            <person name="Feron R."/>
            <person name="Wen M."/>
            <person name="Jouanno E."/>
            <person name="Herpin A."/>
            <person name="Schartl M."/>
            <person name="Postlethwait J."/>
            <person name="Schaerlinger B."/>
            <person name="Chardard D."/>
            <person name="Lecocq T."/>
            <person name="Poncet C."/>
            <person name="Jaffrelo L."/>
            <person name="Lampietro C."/>
            <person name="Guiguen Y."/>
        </authorList>
    </citation>
    <scope>NUCLEOTIDE SEQUENCE [LARGE SCALE GENOMIC DNA]</scope>
    <source>
        <tissue evidence="5">Blood</tissue>
    </source>
</reference>
<feature type="domain" description="RRM" evidence="4">
    <location>
        <begin position="737"/>
        <end position="811"/>
    </location>
</feature>
<protein>
    <recommendedName>
        <fullName evidence="4">RRM domain-containing protein</fullName>
    </recommendedName>
</protein>
<dbReference type="PANTHER" id="PTHR17550">
    <property type="entry name" value="E3 UBIQUITIN-PROTEIN LIGASE TTC3"/>
    <property type="match status" value="1"/>
</dbReference>
<dbReference type="AlphaFoldDB" id="A0A6A5EPK5"/>
<dbReference type="InterPro" id="IPR000504">
    <property type="entry name" value="RRM_dom"/>
</dbReference>
<feature type="compositionally biased region" description="Low complexity" evidence="3">
    <location>
        <begin position="816"/>
        <end position="828"/>
    </location>
</feature>
<dbReference type="Gene3D" id="3.30.70.330">
    <property type="match status" value="1"/>
</dbReference>
<sequence>MAVYQKVWPAFPITLPYEVTAPSSSYLARDYAGVVVPSHLIPCYYNMAIEKPSQKENRKFLLDRSVFDLVEVHKYLSLTDQRLLGWYLSLLPDDRKIIQDEGGFHQFLHRHPALELTRHHVYVKHNFGSDRTALPTVTSNRPVHVSQSRASAAAQYKFDMSYGHQNLKILPNDVRETLTLLGCRNSGDGSLKSPHGEICCTTRLVHQQDCIQTAFSNPTVQEPNHQKVHTIISGPSRLMSSSAAALANCSLDMDLERCSKGGKPELSSQTAMTQGRSANFTYEVSPLQSEWTKIESPKYYSFDSIQMDDTEYSDGSIIQAVELEQVSPLLDPVEENGTKEGGQGQEVDGNEYNVDDDDDDAAIFSFGDQSDNFHSIMENDKSILACLPSEDVKARNNGVQSGPLATDGKALAASRETLNSDQSVVKKTTAEKHTSTMPCATTCDVMVGTELAVCMSDATQTENPKTADKHVVTEVHMTDLDYLAEEFLKLKMAQEELRKQKHKRKSLACKVRKECDCIQRAQQAELALLALQYSMCRQHCWRLYYTSAEGGQATPVPNNPPVDIASVLQNLESEYNQMKDKILTGVPLEQLKPLSVDSEKITTCASYIPAQIINDVLGNVPSWSPQEPQKPDTSVEENGCPDDQSGNGCQPSQRKEKPIKEDSKAVSAVRDRGAIHNEHKPAERQTTAECKELNTSEAWYDAEEDVKPAVATQTGQDPTVIAKERPSESASTEVKSSVLCVSNLPSHVTESNVMQWFEKYQVSEVSFPTLKNDVRVAIVVINGHQSAKDAARALHGRCMQGHTLHVEHIHKAIGESQSQASASISGSESSHDADKPQTSKTDSSSTERKLISQPPPSSSVKHRKVVSISPTAKGTCVPQRYGTMGSFDILMSELTQRHPDVERQRIVDALMQLKAKHQGVLSGLPLRTIREMTSELLTTPASDAVERKQSSVL</sequence>
<evidence type="ECO:0000256" key="3">
    <source>
        <dbReference type="SAM" id="MobiDB-lite"/>
    </source>
</evidence>
<dbReference type="OrthoDB" id="9941526at2759"/>
<dbReference type="Pfam" id="PF00076">
    <property type="entry name" value="RRM_1"/>
    <property type="match status" value="1"/>
</dbReference>
<evidence type="ECO:0000259" key="4">
    <source>
        <dbReference type="PROSITE" id="PS50102"/>
    </source>
</evidence>
<feature type="region of interest" description="Disordered" evidence="3">
    <location>
        <begin position="816"/>
        <end position="877"/>
    </location>
</feature>
<dbReference type="PROSITE" id="PS50102">
    <property type="entry name" value="RRM"/>
    <property type="match status" value="1"/>
</dbReference>